<dbReference type="Gene3D" id="3.30.1330.200">
    <property type="match status" value="1"/>
</dbReference>
<comment type="catalytic activity">
    <reaction evidence="3">
        <text>L-glutaminyl-[protein] + H2O = L-glutamyl-[protein] + NH4(+)</text>
        <dbReference type="Rhea" id="RHEA:16441"/>
        <dbReference type="Rhea" id="RHEA-COMP:10207"/>
        <dbReference type="Rhea" id="RHEA-COMP:10208"/>
        <dbReference type="ChEBI" id="CHEBI:15377"/>
        <dbReference type="ChEBI" id="CHEBI:28938"/>
        <dbReference type="ChEBI" id="CHEBI:29973"/>
        <dbReference type="ChEBI" id="CHEBI:30011"/>
        <dbReference type="EC" id="3.5.1.44"/>
    </reaction>
</comment>
<accession>E1RBJ2</accession>
<keyword evidence="5" id="KW-1185">Reference proteome</keyword>
<name>E1RBJ2_SEDSS</name>
<dbReference type="HAMAP" id="MF_01440">
    <property type="entry name" value="CheD"/>
    <property type="match status" value="1"/>
</dbReference>
<dbReference type="HOGENOM" id="CLU_087854_0_0_12"/>
<dbReference type="SUPFAM" id="SSF64438">
    <property type="entry name" value="CNF1/YfiH-like putative cysteine hydrolases"/>
    <property type="match status" value="1"/>
</dbReference>
<dbReference type="AlphaFoldDB" id="E1RBJ2"/>
<dbReference type="Proteomes" id="UP000002318">
    <property type="component" value="Chromosome"/>
</dbReference>
<evidence type="ECO:0000313" key="5">
    <source>
        <dbReference type="Proteomes" id="UP000002318"/>
    </source>
</evidence>
<dbReference type="InterPro" id="IPR011324">
    <property type="entry name" value="Cytotoxic_necrot_fac-like_cat"/>
</dbReference>
<dbReference type="eggNOG" id="COG1871">
    <property type="taxonomic scope" value="Bacteria"/>
</dbReference>
<dbReference type="InterPro" id="IPR005659">
    <property type="entry name" value="Chemorcpt_Glu_NH3ase_CheD"/>
</dbReference>
<dbReference type="InterPro" id="IPR038592">
    <property type="entry name" value="CheD-like_sf"/>
</dbReference>
<evidence type="ECO:0000256" key="3">
    <source>
        <dbReference type="HAMAP-Rule" id="MF_01440"/>
    </source>
</evidence>
<dbReference type="GO" id="GO:0006935">
    <property type="term" value="P:chemotaxis"/>
    <property type="evidence" value="ECO:0007669"/>
    <property type="project" value="UniProtKB-UniRule"/>
</dbReference>
<comment type="function">
    <text evidence="3">Probably deamidates glutamine residues to glutamate on methyl-accepting chemotaxis receptors (MCPs), playing an important role in chemotaxis.</text>
</comment>
<dbReference type="OrthoDB" id="9807202at2"/>
<dbReference type="RefSeq" id="WP_013253186.1">
    <property type="nucleotide sequence ID" value="NC_014364.1"/>
</dbReference>
<dbReference type="EC" id="3.5.1.44" evidence="3"/>
<evidence type="ECO:0000313" key="4">
    <source>
        <dbReference type="EMBL" id="ADK79722.1"/>
    </source>
</evidence>
<protein>
    <recommendedName>
        <fullName evidence="3">Probable chemoreceptor glutamine deamidase CheD</fullName>
        <ecNumber evidence="3">3.5.1.44</ecNumber>
    </recommendedName>
</protein>
<keyword evidence="1 3" id="KW-0145">Chemotaxis</keyword>
<evidence type="ECO:0000256" key="2">
    <source>
        <dbReference type="ARBA" id="ARBA00022801"/>
    </source>
</evidence>
<dbReference type="KEGG" id="ssm:Spirs_0577"/>
<proteinExistence type="inferred from homology"/>
<gene>
    <name evidence="3" type="primary">cheD</name>
    <name evidence="4" type="ordered locus">Spirs_0577</name>
</gene>
<reference evidence="4 5" key="1">
    <citation type="journal article" date="2010" name="Stand. Genomic Sci.">
        <title>Complete genome sequence of Spirochaeta smaragdinae type strain (SEBR 4228).</title>
        <authorList>
            <person name="Mavromatis K."/>
            <person name="Yasawong M."/>
            <person name="Chertkov O."/>
            <person name="Lapidus A."/>
            <person name="Lucas S."/>
            <person name="Nolan M."/>
            <person name="Del Rio T.G."/>
            <person name="Tice H."/>
            <person name="Cheng J.F."/>
            <person name="Pitluck S."/>
            <person name="Liolios K."/>
            <person name="Ivanova N."/>
            <person name="Tapia R."/>
            <person name="Han C."/>
            <person name="Bruce D."/>
            <person name="Goodwin L."/>
            <person name="Pati A."/>
            <person name="Chen A."/>
            <person name="Palaniappan K."/>
            <person name="Land M."/>
            <person name="Hauser L."/>
            <person name="Chang Y.J."/>
            <person name="Jeffries C.D."/>
            <person name="Detter J.C."/>
            <person name="Rohde M."/>
            <person name="Brambilla E."/>
            <person name="Spring S."/>
            <person name="Goker M."/>
            <person name="Sikorski J."/>
            <person name="Woyke T."/>
            <person name="Bristow J."/>
            <person name="Eisen J.A."/>
            <person name="Markowitz V."/>
            <person name="Hugenholtz P."/>
            <person name="Klenk H.P."/>
            <person name="Kyrpides N.C."/>
        </authorList>
    </citation>
    <scope>NUCLEOTIDE SEQUENCE [LARGE SCALE GENOMIC DNA]</scope>
    <source>
        <strain evidence="5">DSM 11293 / JCM 15392 / SEBR 4228</strain>
    </source>
</reference>
<comment type="similarity">
    <text evidence="3">Belongs to the CheD family.</text>
</comment>
<dbReference type="PANTHER" id="PTHR35147:SF3">
    <property type="entry name" value="CHEMORECEPTOR GLUTAMINE DEAMIDASE CHED 1-RELATED"/>
    <property type="match status" value="1"/>
</dbReference>
<dbReference type="CDD" id="cd16352">
    <property type="entry name" value="CheD"/>
    <property type="match status" value="1"/>
</dbReference>
<dbReference type="PANTHER" id="PTHR35147">
    <property type="entry name" value="CHEMORECEPTOR GLUTAMINE DEAMIDASE CHED-RELATED"/>
    <property type="match status" value="1"/>
</dbReference>
<dbReference type="GO" id="GO:0050568">
    <property type="term" value="F:protein-glutamine glutaminase activity"/>
    <property type="evidence" value="ECO:0007669"/>
    <property type="project" value="UniProtKB-UniRule"/>
</dbReference>
<dbReference type="STRING" id="573413.Spirs_0577"/>
<sequence>MHLLHNHSLGKDVAFLHPGDFHATGESILISTVLGSCVSVVLWDLRKQQAGMNHFMLPGEPKRVFYLDENGKYGMNAMELLINALMKMGSEKNQLVAKVFGGAMVLATTRSEALSISRANIDFAFNYLELEKIRIISSDVGGNQARKIILDPMTGKVLLKRLPHVRDTEIRSEESGYLDRLKQQEKNGAVVSFFQESKNEVKQ</sequence>
<dbReference type="Pfam" id="PF03975">
    <property type="entry name" value="CheD"/>
    <property type="match status" value="1"/>
</dbReference>
<dbReference type="EMBL" id="CP002116">
    <property type="protein sequence ID" value="ADK79722.1"/>
    <property type="molecule type" value="Genomic_DNA"/>
</dbReference>
<keyword evidence="2 3" id="KW-0378">Hydrolase</keyword>
<organism evidence="4 5">
    <name type="scientific">Sediminispirochaeta smaragdinae (strain DSM 11293 / JCM 15392 / SEBR 4228)</name>
    <name type="common">Spirochaeta smaragdinae</name>
    <dbReference type="NCBI Taxonomy" id="573413"/>
    <lineage>
        <taxon>Bacteria</taxon>
        <taxon>Pseudomonadati</taxon>
        <taxon>Spirochaetota</taxon>
        <taxon>Spirochaetia</taxon>
        <taxon>Spirochaetales</taxon>
        <taxon>Spirochaetaceae</taxon>
        <taxon>Sediminispirochaeta</taxon>
    </lineage>
</organism>
<evidence type="ECO:0000256" key="1">
    <source>
        <dbReference type="ARBA" id="ARBA00022500"/>
    </source>
</evidence>